<protein>
    <submittedName>
        <fullName evidence="1">(northern house mosquito) hypothetical protein</fullName>
    </submittedName>
</protein>
<reference evidence="1" key="1">
    <citation type="submission" date="2021-05" db="EMBL/GenBank/DDBJ databases">
        <authorList>
            <person name="Alioto T."/>
            <person name="Alioto T."/>
            <person name="Gomez Garrido J."/>
        </authorList>
    </citation>
    <scope>NUCLEOTIDE SEQUENCE</scope>
</reference>
<evidence type="ECO:0000313" key="1">
    <source>
        <dbReference type="EMBL" id="CAG6501563.1"/>
    </source>
</evidence>
<accession>A0A8D8CXQ0</accession>
<organism evidence="1">
    <name type="scientific">Culex pipiens</name>
    <name type="common">House mosquito</name>
    <dbReference type="NCBI Taxonomy" id="7175"/>
    <lineage>
        <taxon>Eukaryota</taxon>
        <taxon>Metazoa</taxon>
        <taxon>Ecdysozoa</taxon>
        <taxon>Arthropoda</taxon>
        <taxon>Hexapoda</taxon>
        <taxon>Insecta</taxon>
        <taxon>Pterygota</taxon>
        <taxon>Neoptera</taxon>
        <taxon>Endopterygota</taxon>
        <taxon>Diptera</taxon>
        <taxon>Nematocera</taxon>
        <taxon>Culicoidea</taxon>
        <taxon>Culicidae</taxon>
        <taxon>Culicinae</taxon>
        <taxon>Culicini</taxon>
        <taxon>Culex</taxon>
        <taxon>Culex</taxon>
    </lineage>
</organism>
<name>A0A8D8CXQ0_CULPI</name>
<dbReference type="EMBL" id="HBUE01142606">
    <property type="protein sequence ID" value="CAG6501563.1"/>
    <property type="molecule type" value="Transcribed_RNA"/>
</dbReference>
<sequence>MSLTGKEKCAPNQDYTFIRSYVSFYHLIQKNQNRKSIFTFEPRFSQFNIHLMKKSEAIRLLFYFLNTTTFDGKPTSHNCYRTIVQKKRSRFEQASFSVAMIILL</sequence>
<proteinExistence type="predicted"/>
<dbReference type="AlphaFoldDB" id="A0A8D8CXQ0"/>